<feature type="signal peptide" evidence="1">
    <location>
        <begin position="1"/>
        <end position="30"/>
    </location>
</feature>
<evidence type="ECO:0000313" key="3">
    <source>
        <dbReference type="EMBL" id="MFE5985438.1"/>
    </source>
</evidence>
<reference evidence="3 4" key="1">
    <citation type="submission" date="2024-09" db="EMBL/GenBank/DDBJ databases">
        <title>The Natural Products Discovery Center: Release of the First 8490 Sequenced Strains for Exploring Actinobacteria Biosynthetic Diversity.</title>
        <authorList>
            <person name="Kalkreuter E."/>
            <person name="Kautsar S.A."/>
            <person name="Yang D."/>
            <person name="Bader C.D."/>
            <person name="Teijaro C.N."/>
            <person name="Fluegel L."/>
            <person name="Davis C.M."/>
            <person name="Simpson J.R."/>
            <person name="Lauterbach L."/>
            <person name="Steele A.D."/>
            <person name="Gui C."/>
            <person name="Meng S."/>
            <person name="Li G."/>
            <person name="Viehrig K."/>
            <person name="Ye F."/>
            <person name="Su P."/>
            <person name="Kiefer A.F."/>
            <person name="Nichols A."/>
            <person name="Cepeda A.J."/>
            <person name="Yan W."/>
            <person name="Fan B."/>
            <person name="Jiang Y."/>
            <person name="Adhikari A."/>
            <person name="Zheng C.-J."/>
            <person name="Schuster L."/>
            <person name="Cowan T.M."/>
            <person name="Smanski M.J."/>
            <person name="Chevrette M.G."/>
            <person name="De Carvalho L.P.S."/>
            <person name="Shen B."/>
        </authorList>
    </citation>
    <scope>NUCLEOTIDE SEQUENCE [LARGE SCALE GENOMIC DNA]</scope>
    <source>
        <strain evidence="3 4">NPDC056472</strain>
    </source>
</reference>
<feature type="domain" description="Rv2525c-like glycoside hydrolase-like" evidence="2">
    <location>
        <begin position="192"/>
        <end position="383"/>
    </location>
</feature>
<evidence type="ECO:0000259" key="2">
    <source>
        <dbReference type="Pfam" id="PF08924"/>
    </source>
</evidence>
<dbReference type="Gene3D" id="3.20.20.80">
    <property type="entry name" value="Glycosidases"/>
    <property type="match status" value="1"/>
</dbReference>
<name>A0ABW6J692_STRWE</name>
<gene>
    <name evidence="3" type="ORF">ACFQ63_37810</name>
</gene>
<keyword evidence="1" id="KW-0732">Signal</keyword>
<keyword evidence="3" id="KW-0378">Hydrolase</keyword>
<keyword evidence="4" id="KW-1185">Reference proteome</keyword>
<dbReference type="InterPro" id="IPR017853">
    <property type="entry name" value="GH"/>
</dbReference>
<proteinExistence type="predicted"/>
<dbReference type="SUPFAM" id="SSF51445">
    <property type="entry name" value="(Trans)glycosidases"/>
    <property type="match status" value="1"/>
</dbReference>
<dbReference type="SUPFAM" id="SSF69318">
    <property type="entry name" value="Integrin alpha N-terminal domain"/>
    <property type="match status" value="1"/>
</dbReference>
<organism evidence="3 4">
    <name type="scientific">Streptomyces wedmorensis</name>
    <dbReference type="NCBI Taxonomy" id="43759"/>
    <lineage>
        <taxon>Bacteria</taxon>
        <taxon>Bacillati</taxon>
        <taxon>Actinomycetota</taxon>
        <taxon>Actinomycetes</taxon>
        <taxon>Kitasatosporales</taxon>
        <taxon>Streptomycetaceae</taxon>
        <taxon>Streptomyces</taxon>
    </lineage>
</organism>
<evidence type="ECO:0000313" key="4">
    <source>
        <dbReference type="Proteomes" id="UP001600424"/>
    </source>
</evidence>
<dbReference type="Proteomes" id="UP001600424">
    <property type="component" value="Unassembled WGS sequence"/>
</dbReference>
<dbReference type="InterPro" id="IPR028994">
    <property type="entry name" value="Integrin_alpha_N"/>
</dbReference>
<dbReference type="InterPro" id="IPR015020">
    <property type="entry name" value="Rv2525c-like_Glyco_Hydro-like"/>
</dbReference>
<sequence>MSSRGIRTGLLAALTTLGALAVTAAPQASAAGTAETASRAVTYQGHTFHIPADWAVVDLTADPTACVRFDRHVLYLGTPGANQKCPSGITGKTDALLAEPVRTGADRQGSEQAPMDREVRVAADTLTVTATYATDPATVTGILADAGLPTQPRPVAMTAQASASVATLPVSAVNYTGKGFDACTAPSPTLMQAWKNSSPYGAVGIYVGGSERGCAQPNLTPSWVAQQASAGWKFIPLYVGVQAPDLTSPTSQGTASAEDAVNDMAALGFGKGSLVYYDMEHYAKDHRSDVLAFLAAWTKRLHELGYKSGVYTSSLSGTADLAQTSSGYPRPDVIFNARWNGVANTEDEVIPAHLWADHQRVHQYDGNETETWGGQTLQIDRDYLDVSVGSGPTTSKASLNGDANADMAVLNTAGDLAIRNNIGAGDGFDGGSVVSQGWANFLGNAGQGRLYFADTDGDRLKDLVVHSTDGDIAIRRNLGAGKGFGTSTVVSQGWTNFLGGTGKGRLYFADANDDGDADMIVHSPDGDVAIRLNHNNGDYFDGGSVVSQGWANFLGNAGQGRLYFADVTGDGNADMLVHSTDGDIAIRPNLGAGDGFGTSRTVSQGWTNFLGGTGKGRLYFADATGDGNADMLVHSTDGDIAIRPNLSAGDGFGTSRTVSQGWANFLGNPGQGRLSFD</sequence>
<dbReference type="GO" id="GO:0016787">
    <property type="term" value="F:hydrolase activity"/>
    <property type="evidence" value="ECO:0007669"/>
    <property type="project" value="UniProtKB-KW"/>
</dbReference>
<protein>
    <submittedName>
        <fullName evidence="3">Glycoside hydrolase domain-containing protein</fullName>
    </submittedName>
</protein>
<dbReference type="Pfam" id="PF08924">
    <property type="entry name" value="Rv2525c_GlyHyd-like"/>
    <property type="match status" value="1"/>
</dbReference>
<accession>A0ABW6J692</accession>
<feature type="chain" id="PRO_5046009115" evidence="1">
    <location>
        <begin position="31"/>
        <end position="677"/>
    </location>
</feature>
<dbReference type="CDD" id="cd06418">
    <property type="entry name" value="GH25_BacA-like"/>
    <property type="match status" value="1"/>
</dbReference>
<dbReference type="EMBL" id="JBHTRV010000051">
    <property type="protein sequence ID" value="MFE5985438.1"/>
    <property type="molecule type" value="Genomic_DNA"/>
</dbReference>
<comment type="caution">
    <text evidence="3">The sequence shown here is derived from an EMBL/GenBank/DDBJ whole genome shotgun (WGS) entry which is preliminary data.</text>
</comment>
<dbReference type="RefSeq" id="WP_386251457.1">
    <property type="nucleotide sequence ID" value="NZ_JBHTRV010000051.1"/>
</dbReference>
<evidence type="ECO:0000256" key="1">
    <source>
        <dbReference type="SAM" id="SignalP"/>
    </source>
</evidence>